<dbReference type="PANTHER" id="PTHR34580:SF9">
    <property type="entry name" value="SLL5097 PROTEIN"/>
    <property type="match status" value="1"/>
</dbReference>
<organism evidence="3 4">
    <name type="scientific">Chryseosolibacter indicus</name>
    <dbReference type="NCBI Taxonomy" id="2782351"/>
    <lineage>
        <taxon>Bacteria</taxon>
        <taxon>Pseudomonadati</taxon>
        <taxon>Bacteroidota</taxon>
        <taxon>Cytophagia</taxon>
        <taxon>Cytophagales</taxon>
        <taxon>Chryseotaleaceae</taxon>
        <taxon>Chryseosolibacter</taxon>
    </lineage>
</organism>
<keyword evidence="4" id="KW-1185">Reference proteome</keyword>
<dbReference type="Pfam" id="PF13280">
    <property type="entry name" value="WYL"/>
    <property type="match status" value="1"/>
</dbReference>
<comment type="caution">
    <text evidence="3">The sequence shown here is derived from an EMBL/GenBank/DDBJ whole genome shotgun (WGS) entry which is preliminary data.</text>
</comment>
<feature type="domain" description="WYL" evidence="1">
    <location>
        <begin position="154"/>
        <end position="221"/>
    </location>
</feature>
<dbReference type="PROSITE" id="PS52050">
    <property type="entry name" value="WYL"/>
    <property type="match status" value="1"/>
</dbReference>
<evidence type="ECO:0000259" key="1">
    <source>
        <dbReference type="Pfam" id="PF13280"/>
    </source>
</evidence>
<dbReference type="Pfam" id="PF25583">
    <property type="entry name" value="WCX"/>
    <property type="match status" value="1"/>
</dbReference>
<evidence type="ECO:0000313" key="4">
    <source>
        <dbReference type="Proteomes" id="UP000772618"/>
    </source>
</evidence>
<dbReference type="InterPro" id="IPR057727">
    <property type="entry name" value="WCX_dom"/>
</dbReference>
<dbReference type="Proteomes" id="UP000772618">
    <property type="component" value="Unassembled WGS sequence"/>
</dbReference>
<dbReference type="InterPro" id="IPR051534">
    <property type="entry name" value="CBASS_pafABC_assoc_protein"/>
</dbReference>
<protein>
    <submittedName>
        <fullName evidence="3">WYL domain-containing protein</fullName>
    </submittedName>
</protein>
<dbReference type="RefSeq" id="WP_254154845.1">
    <property type="nucleotide sequence ID" value="NZ_JAHESD010000041.1"/>
</dbReference>
<proteinExistence type="predicted"/>
<dbReference type="PANTHER" id="PTHR34580">
    <property type="match status" value="1"/>
</dbReference>
<gene>
    <name evidence="3" type="ORF">KK060_16445</name>
</gene>
<sequence length="334" mass="39326">MASSKIPYPRFRIINDCLRSRVKRYWTIKEFIQKLEEEDIFVKERTVKSDLALMRNDEIIGYKAPIVYCPRNRGYYYADPEYSIDVIPLNDEEIRSLTFAVNMVNRYRGAQVVKQFEGTLHKVSKIVQQLKNASGPTRSFIGFENVPYYKGMDFFDIILEAVDEKRALVIHYKRFQKERGDVHIFHPYLMKEYMNRWYVLGYSERRKWVITLGLDRIEKIEPSTSDFIVNTFLDAETYFNNTLGITHTPGKAEDIVLRFSSTQANYIKTQYLHHSQETLEEDEDGLKIVLKLKINFELISKLMAFGPDVEVLKPIKLRNKITELLDRARGVYGQ</sequence>
<dbReference type="EMBL" id="JAHESD010000041">
    <property type="protein sequence ID" value="MBT1704884.1"/>
    <property type="molecule type" value="Genomic_DNA"/>
</dbReference>
<accession>A0ABS5VVY3</accession>
<feature type="domain" description="WCX" evidence="2">
    <location>
        <begin position="253"/>
        <end position="328"/>
    </location>
</feature>
<reference evidence="3 4" key="1">
    <citation type="submission" date="2021-05" db="EMBL/GenBank/DDBJ databases">
        <title>A Polyphasic approach of four new species of the genus Ohtaekwangia: Ohtaekwangia histidinii sp. nov., Ohtaekwangia cretensis sp. nov., Ohtaekwangia indiensis sp. nov., Ohtaekwangia reichenbachii sp. nov. from diverse environment.</title>
        <authorList>
            <person name="Octaviana S."/>
        </authorList>
    </citation>
    <scope>NUCLEOTIDE SEQUENCE [LARGE SCALE GENOMIC DNA]</scope>
    <source>
        <strain evidence="3 4">PWU20</strain>
    </source>
</reference>
<evidence type="ECO:0000259" key="2">
    <source>
        <dbReference type="Pfam" id="PF25583"/>
    </source>
</evidence>
<dbReference type="InterPro" id="IPR026881">
    <property type="entry name" value="WYL_dom"/>
</dbReference>
<name>A0ABS5VVY3_9BACT</name>
<evidence type="ECO:0000313" key="3">
    <source>
        <dbReference type="EMBL" id="MBT1704884.1"/>
    </source>
</evidence>